<dbReference type="RefSeq" id="WP_284389663.1">
    <property type="nucleotide sequence ID" value="NZ_BSNK01000002.1"/>
</dbReference>
<dbReference type="InterPro" id="IPR029063">
    <property type="entry name" value="SAM-dependent_MTases_sf"/>
</dbReference>
<feature type="signal peptide" evidence="1">
    <location>
        <begin position="1"/>
        <end position="24"/>
    </location>
</feature>
<protein>
    <submittedName>
        <fullName evidence="2">Methyltransferase</fullName>
    </submittedName>
</protein>
<accession>A0ABQ5VA03</accession>
<sequence>MTLRTLILAASVATLAACSQPAPDATVDATDTVMTDAPVETAPEVMAEPVMSFDAVKLQAALDAQDDAAKARYDARNPMETLEFFGITPGMAVGEALPGGGWYSKILLPYLGDEGRLVGVDYSIPMWGEFDFASPEFLESKQTWPDTWIADARGWTDTQADISAYTFGTLPQDGSLDAFLFIRALHNMSRFDATGNYMSDAIAQVHGSLKSGGVVGVVQHAAADDADAAWADGSAGYLRKPDVVAAFEAAGFEFVGASDVNANPLDNPTVDDIVWRLPPRLGTSAENAELRAEMEAIGESNRMTLMFRKP</sequence>
<feature type="chain" id="PRO_5045277311" evidence="1">
    <location>
        <begin position="25"/>
        <end position="310"/>
    </location>
</feature>
<reference evidence="2" key="1">
    <citation type="journal article" date="2014" name="Int. J. Syst. Evol. Microbiol.">
        <title>Complete genome of a new Firmicutes species belonging to the dominant human colonic microbiota ('Ruminococcus bicirculans') reveals two chromosomes and a selective capacity to utilize plant glucans.</title>
        <authorList>
            <consortium name="NISC Comparative Sequencing Program"/>
            <person name="Wegmann U."/>
            <person name="Louis P."/>
            <person name="Goesmann A."/>
            <person name="Henrissat B."/>
            <person name="Duncan S.H."/>
            <person name="Flint H.J."/>
        </authorList>
    </citation>
    <scope>NUCLEOTIDE SEQUENCE</scope>
    <source>
        <strain evidence="2">NBRC 108219</strain>
    </source>
</reference>
<dbReference type="PIRSF" id="PIRSF031679">
    <property type="entry name" value="Mtase_Alr7345_prd"/>
    <property type="match status" value="1"/>
</dbReference>
<evidence type="ECO:0000313" key="2">
    <source>
        <dbReference type="EMBL" id="GLQ23837.1"/>
    </source>
</evidence>
<reference evidence="2" key="2">
    <citation type="submission" date="2023-01" db="EMBL/GenBank/DDBJ databases">
        <title>Draft genome sequence of Algimonas ampicilliniresistens strain NBRC 108219.</title>
        <authorList>
            <person name="Sun Q."/>
            <person name="Mori K."/>
        </authorList>
    </citation>
    <scope>NUCLEOTIDE SEQUENCE</scope>
    <source>
        <strain evidence="2">NBRC 108219</strain>
    </source>
</reference>
<organism evidence="2 3">
    <name type="scientific">Algimonas ampicilliniresistens</name>
    <dbReference type="NCBI Taxonomy" id="1298735"/>
    <lineage>
        <taxon>Bacteria</taxon>
        <taxon>Pseudomonadati</taxon>
        <taxon>Pseudomonadota</taxon>
        <taxon>Alphaproteobacteria</taxon>
        <taxon>Maricaulales</taxon>
        <taxon>Robiginitomaculaceae</taxon>
        <taxon>Algimonas</taxon>
    </lineage>
</organism>
<keyword evidence="2" id="KW-0489">Methyltransferase</keyword>
<dbReference type="InterPro" id="IPR016980">
    <property type="entry name" value="S-AdoMet-dep_MeTrfase_Alr7345"/>
</dbReference>
<dbReference type="SUPFAM" id="SSF53335">
    <property type="entry name" value="S-adenosyl-L-methionine-dependent methyltransferases"/>
    <property type="match status" value="1"/>
</dbReference>
<evidence type="ECO:0000256" key="1">
    <source>
        <dbReference type="SAM" id="SignalP"/>
    </source>
</evidence>
<name>A0ABQ5VA03_9PROT</name>
<dbReference type="EMBL" id="BSNK01000002">
    <property type="protein sequence ID" value="GLQ23837.1"/>
    <property type="molecule type" value="Genomic_DNA"/>
</dbReference>
<keyword evidence="1" id="KW-0732">Signal</keyword>
<dbReference type="GO" id="GO:0008168">
    <property type="term" value="F:methyltransferase activity"/>
    <property type="evidence" value="ECO:0007669"/>
    <property type="project" value="UniProtKB-KW"/>
</dbReference>
<dbReference type="Proteomes" id="UP001161391">
    <property type="component" value="Unassembled WGS sequence"/>
</dbReference>
<comment type="caution">
    <text evidence="2">The sequence shown here is derived from an EMBL/GenBank/DDBJ whole genome shotgun (WGS) entry which is preliminary data.</text>
</comment>
<dbReference type="Gene3D" id="3.40.50.150">
    <property type="entry name" value="Vaccinia Virus protein VP39"/>
    <property type="match status" value="1"/>
</dbReference>
<gene>
    <name evidence="2" type="ORF">GCM10007853_17110</name>
</gene>
<dbReference type="PROSITE" id="PS51257">
    <property type="entry name" value="PROKAR_LIPOPROTEIN"/>
    <property type="match status" value="1"/>
</dbReference>
<keyword evidence="3" id="KW-1185">Reference proteome</keyword>
<proteinExistence type="predicted"/>
<dbReference type="GO" id="GO:0032259">
    <property type="term" value="P:methylation"/>
    <property type="evidence" value="ECO:0007669"/>
    <property type="project" value="UniProtKB-KW"/>
</dbReference>
<evidence type="ECO:0000313" key="3">
    <source>
        <dbReference type="Proteomes" id="UP001161391"/>
    </source>
</evidence>
<keyword evidence="2" id="KW-0808">Transferase</keyword>